<keyword evidence="5" id="KW-0472">Membrane</keyword>
<dbReference type="Pfam" id="PF00258">
    <property type="entry name" value="Flavodoxin_1"/>
    <property type="match status" value="1"/>
</dbReference>
<feature type="transmembrane region" description="Helical" evidence="5">
    <location>
        <begin position="189"/>
        <end position="211"/>
    </location>
</feature>
<evidence type="ECO:0000256" key="2">
    <source>
        <dbReference type="ARBA" id="ARBA00022643"/>
    </source>
</evidence>
<dbReference type="PRINTS" id="PR00371">
    <property type="entry name" value="FPNCR"/>
</dbReference>
<evidence type="ECO:0000256" key="1">
    <source>
        <dbReference type="ARBA" id="ARBA00022630"/>
    </source>
</evidence>
<accession>A0ABT2FJ33</accession>
<organism evidence="8 9">
    <name type="scientific">Shewanella electrica</name>
    <dbReference type="NCBI Taxonomy" id="515560"/>
    <lineage>
        <taxon>Bacteria</taxon>
        <taxon>Pseudomonadati</taxon>
        <taxon>Pseudomonadota</taxon>
        <taxon>Gammaproteobacteria</taxon>
        <taxon>Alteromonadales</taxon>
        <taxon>Shewanellaceae</taxon>
        <taxon>Shewanella</taxon>
    </lineage>
</organism>
<dbReference type="Gene3D" id="3.40.50.360">
    <property type="match status" value="1"/>
</dbReference>
<dbReference type="InterPro" id="IPR017927">
    <property type="entry name" value="FAD-bd_FR_type"/>
</dbReference>
<dbReference type="RefSeq" id="WP_238895749.1">
    <property type="nucleotide sequence ID" value="NZ_JAKOGG010000004.1"/>
</dbReference>
<dbReference type="Pfam" id="PF00175">
    <property type="entry name" value="NAD_binding_1"/>
    <property type="match status" value="1"/>
</dbReference>
<keyword evidence="3" id="KW-0813">Transport</keyword>
<dbReference type="SUPFAM" id="SSF63380">
    <property type="entry name" value="Riboflavin synthase domain-like"/>
    <property type="match status" value="1"/>
</dbReference>
<sequence length="822" mass="91271">MSKKWVQRISFRVHQWLGLASAAVLLVVGLTGGLLAFEDQIVGAWPTPKVTPQAQIMAPAQLLPALALPGKKLERIYLEEAADEPGRALYSDPTSKQREWQTFNPYTGELLGARPAITEFFGTVMALHRWLLMPNSIGSLFTGTACIMSIIFLIAGIIRRAPDNWRNVKDWLVWKKGSSGRHLLWQWHALLGTWLFIPIFIMALTGPWFAFDWYRDGVRSMLETSAPKPNLALKSSSAEVDLDAAWQTMQSIIPNGHFARLYLPRKPGDALNIRYLDNDAPHHHAFSAVSLDLSTGKVLAQQRYADLSGGDYILANIYAFHTGLYFGLPGRIIWSLGALAFGSFAVTGVWLFFNRRARPKEAVSGAADTLIAYASQSGTAAAYGKRLQAWFAQQEHNAHLRCVSKIEPDELVQYRQVVLLASTYGEGQPPDTALQFQQRLAEANTVLQNVQVAVLAFGDSQYQQFCAFGHWLAERFNALGAATLLPLTEVDRGAEQTIQQWNQALAQQLSLNVAELDSGFSSATVVSARCLNEDTTREVYDVVLHLADNWQPGDLVELMPYATEAQCRAHLNLIGFSGDELVTTYGEPMPLWQVQSLYKEFGAAVEPLSVEDYLANTADLALRSYSIASTDNNQQLRLMVRKVVLDNGLFGRGSGLLASVEAGDKLQLRIKPHSAFQLPEDDVPLVLLGAGTGLAPYLSFLAARADKGFSSPVWLLFGERYAELDNYYADELQRHLANGTLTELDYAWSRSHQPEYQGKYVQQLLHEHSERLQQYLADGAHLYVCGSIDGIGAGVQLALQQLLGDNALTALQQQQRYHRDLY</sequence>
<dbReference type="InterPro" id="IPR039261">
    <property type="entry name" value="FNR_nucleotide-bd"/>
</dbReference>
<reference evidence="9" key="2">
    <citation type="submission" date="2023-07" db="EMBL/GenBank/DDBJ databases">
        <title>Shewanella mangrovi sp. nov., an acetaldehyde- degrading bacterium isolated from mangrove sediment.</title>
        <authorList>
            <person name="Liu Y."/>
        </authorList>
    </citation>
    <scope>NUCLEOTIDE SEQUENCE [LARGE SCALE GENOMIC DNA]</scope>
    <source>
        <strain evidence="9">C32</strain>
    </source>
</reference>
<dbReference type="InterPro" id="IPR008254">
    <property type="entry name" value="Flavodoxin/NO_synth"/>
</dbReference>
<dbReference type="Gene3D" id="3.40.50.80">
    <property type="entry name" value="Nucleotide-binding domain of ferredoxin-NADP reductase (FNR) module"/>
    <property type="match status" value="1"/>
</dbReference>
<dbReference type="PROSITE" id="PS50902">
    <property type="entry name" value="FLAVODOXIN_LIKE"/>
    <property type="match status" value="1"/>
</dbReference>
<name>A0ABT2FJ33_9GAMM</name>
<dbReference type="SUPFAM" id="SSF52343">
    <property type="entry name" value="Ferredoxin reductase-like, C-terminal NADP-linked domain"/>
    <property type="match status" value="1"/>
</dbReference>
<feature type="domain" description="FAD-binding FR-type" evidence="7">
    <location>
        <begin position="518"/>
        <end position="679"/>
    </location>
</feature>
<dbReference type="InterPro" id="IPR005625">
    <property type="entry name" value="PepSY-ass_TM"/>
</dbReference>
<dbReference type="PANTHER" id="PTHR19384:SF17">
    <property type="entry name" value="NADPH--CYTOCHROME P450 REDUCTASE"/>
    <property type="match status" value="1"/>
</dbReference>
<keyword evidence="5" id="KW-0812">Transmembrane</keyword>
<evidence type="ECO:0000259" key="7">
    <source>
        <dbReference type="PROSITE" id="PS51384"/>
    </source>
</evidence>
<evidence type="ECO:0000256" key="5">
    <source>
        <dbReference type="SAM" id="Phobius"/>
    </source>
</evidence>
<dbReference type="Pfam" id="PF03929">
    <property type="entry name" value="PepSY_TM"/>
    <property type="match status" value="1"/>
</dbReference>
<dbReference type="InterPro" id="IPR001433">
    <property type="entry name" value="OxRdtase_FAD/NAD-bd"/>
</dbReference>
<dbReference type="PANTHER" id="PTHR19384">
    <property type="entry name" value="NITRIC OXIDE SYNTHASE-RELATED"/>
    <property type="match status" value="1"/>
</dbReference>
<keyword evidence="5" id="KW-1133">Transmembrane helix</keyword>
<feature type="transmembrane region" description="Helical" evidence="5">
    <location>
        <begin position="137"/>
        <end position="158"/>
    </location>
</feature>
<proteinExistence type="predicted"/>
<protein>
    <recommendedName>
        <fullName evidence="4">NADPH--hemoprotein reductase</fullName>
        <ecNumber evidence="4">1.6.2.4</ecNumber>
    </recommendedName>
</protein>
<evidence type="ECO:0000259" key="6">
    <source>
        <dbReference type="PROSITE" id="PS50902"/>
    </source>
</evidence>
<gene>
    <name evidence="8" type="ORF">L9G74_07855</name>
</gene>
<dbReference type="InterPro" id="IPR029039">
    <property type="entry name" value="Flavoprotein-like_sf"/>
</dbReference>
<dbReference type="EC" id="1.6.2.4" evidence="4"/>
<dbReference type="PRINTS" id="PR00369">
    <property type="entry name" value="FLAVODOXIN"/>
</dbReference>
<dbReference type="PROSITE" id="PS51384">
    <property type="entry name" value="FAD_FR"/>
    <property type="match status" value="1"/>
</dbReference>
<evidence type="ECO:0000256" key="4">
    <source>
        <dbReference type="ARBA" id="ARBA00023797"/>
    </source>
</evidence>
<dbReference type="InterPro" id="IPR017938">
    <property type="entry name" value="Riboflavin_synthase-like_b-brl"/>
</dbReference>
<feature type="transmembrane region" description="Helical" evidence="5">
    <location>
        <begin position="332"/>
        <end position="353"/>
    </location>
</feature>
<comment type="caution">
    <text evidence="8">The sequence shown here is derived from an EMBL/GenBank/DDBJ whole genome shotgun (WGS) entry which is preliminary data.</text>
</comment>
<dbReference type="InterPro" id="IPR001094">
    <property type="entry name" value="Flavdoxin-like"/>
</dbReference>
<keyword evidence="1" id="KW-0285">Flavoprotein</keyword>
<evidence type="ECO:0000313" key="9">
    <source>
        <dbReference type="Proteomes" id="UP001201549"/>
    </source>
</evidence>
<keyword evidence="3" id="KW-0249">Electron transport</keyword>
<evidence type="ECO:0000256" key="3">
    <source>
        <dbReference type="ARBA" id="ARBA00022982"/>
    </source>
</evidence>
<dbReference type="SUPFAM" id="SSF52218">
    <property type="entry name" value="Flavoproteins"/>
    <property type="match status" value="1"/>
</dbReference>
<dbReference type="Proteomes" id="UP001201549">
    <property type="component" value="Unassembled WGS sequence"/>
</dbReference>
<keyword evidence="9" id="KW-1185">Reference proteome</keyword>
<keyword evidence="2" id="KW-0288">FMN</keyword>
<reference evidence="8 9" key="1">
    <citation type="submission" date="2022-02" db="EMBL/GenBank/DDBJ databases">
        <authorList>
            <person name="Zhuang L."/>
        </authorList>
    </citation>
    <scope>NUCLEOTIDE SEQUENCE [LARGE SCALE GENOMIC DNA]</scope>
    <source>
        <strain evidence="8 9">C32</strain>
    </source>
</reference>
<dbReference type="Gene3D" id="2.40.30.10">
    <property type="entry name" value="Translation factors"/>
    <property type="match status" value="1"/>
</dbReference>
<feature type="domain" description="Flavodoxin-like" evidence="6">
    <location>
        <begin position="369"/>
        <end position="506"/>
    </location>
</feature>
<dbReference type="EMBL" id="JAKOGG010000004">
    <property type="protein sequence ID" value="MCS4556347.1"/>
    <property type="molecule type" value="Genomic_DNA"/>
</dbReference>
<dbReference type="InterPro" id="IPR001709">
    <property type="entry name" value="Flavoprot_Pyr_Nucl_cyt_Rdtase"/>
</dbReference>
<evidence type="ECO:0000313" key="8">
    <source>
        <dbReference type="EMBL" id="MCS4556347.1"/>
    </source>
</evidence>